<feature type="compositionally biased region" description="Basic and acidic residues" evidence="1">
    <location>
        <begin position="246"/>
        <end position="255"/>
    </location>
</feature>
<feature type="compositionally biased region" description="Basic and acidic residues" evidence="1">
    <location>
        <begin position="29"/>
        <end position="46"/>
    </location>
</feature>
<sequence>MLRPFASGGSGVAGSTSCTIGSGSGVVEPGRERIGGGRGVRQRDLGLRAGPGHGILKSLPGSKRPGRGIGQHARGLAIGIGSGTRIIRHGAETEIGRGDVGSGKRGRKRVCRCRTSRRCRALEGVVDPAQVDRIERADPHPAFTCRPFGQQGQRGVQRLDKAVDAGDDTVQHRLDPADQPVRGLVGEIADGARQAAPDRHRAVIGALEDRDSAVPKPHDARDGAVERRKRGGLQPLPSGRHAGQRCVEREPDARPDLGGQIGEQPEGFADPAHTGNELGQLIDQLADADDQRTDAGADQRPAQDDERSCESTHRQRGGSQPGDPAAREEGREGHGIGGQAADIVEETANGDTKRAGAAGDGGHGVGDRFQRGGCGDGELVRQPAPDQPEARDRVVRALDLVSVLFGNDDAEGEDVLGRLAQRRGVDARHGDGAFLAEKLSCDGRAFCSGHEVLDGGVDRADALVQRQRDQVVGRKTQPVERVGRGTAPGGRLAETAGQVLGGLLDPGHGHARQLARALQRLDRGDGGSQRLRKLRLRIDGLEARLDHRHASSGGSCHGRCGGHTRPPRKGREPGVRRFHLPA</sequence>
<feature type="compositionally biased region" description="Basic and acidic residues" evidence="1">
    <location>
        <begin position="325"/>
        <end position="334"/>
    </location>
</feature>
<evidence type="ECO:0000256" key="1">
    <source>
        <dbReference type="SAM" id="MobiDB-lite"/>
    </source>
</evidence>
<accession>A0A447IP37</accession>
<protein>
    <submittedName>
        <fullName evidence="2">Uncharacterized protein</fullName>
    </submittedName>
</protein>
<keyword evidence="3" id="KW-1185">Reference proteome</keyword>
<feature type="region of interest" description="Disordered" evidence="1">
    <location>
        <begin position="351"/>
        <end position="390"/>
    </location>
</feature>
<feature type="region of interest" description="Disordered" evidence="1">
    <location>
        <begin position="208"/>
        <end position="275"/>
    </location>
</feature>
<proteinExistence type="predicted"/>
<name>A0A447IP37_9RHOB</name>
<evidence type="ECO:0000313" key="2">
    <source>
        <dbReference type="EMBL" id="VDS09292.1"/>
    </source>
</evidence>
<gene>
    <name evidence="2" type="ORF">PARHAE_02490</name>
</gene>
<feature type="region of interest" description="Disordered" evidence="1">
    <location>
        <begin position="548"/>
        <end position="582"/>
    </location>
</feature>
<feature type="compositionally biased region" description="Basic and acidic residues" evidence="1">
    <location>
        <begin position="208"/>
        <end position="226"/>
    </location>
</feature>
<feature type="compositionally biased region" description="Basic and acidic residues" evidence="1">
    <location>
        <begin position="289"/>
        <end position="313"/>
    </location>
</feature>
<dbReference type="AlphaFoldDB" id="A0A447IP37"/>
<feature type="region of interest" description="Disordered" evidence="1">
    <location>
        <begin position="1"/>
        <end position="67"/>
    </location>
</feature>
<dbReference type="PROSITE" id="PS51257">
    <property type="entry name" value="PROKAR_LIPOPROTEIN"/>
    <property type="match status" value="1"/>
</dbReference>
<feature type="compositionally biased region" description="Low complexity" evidence="1">
    <location>
        <begin position="13"/>
        <end position="28"/>
    </location>
</feature>
<reference evidence="2 3" key="1">
    <citation type="submission" date="2018-12" db="EMBL/GenBank/DDBJ databases">
        <authorList>
            <person name="Criscuolo A."/>
        </authorList>
    </citation>
    <scope>NUCLEOTIDE SEQUENCE [LARGE SCALE GENOMIC DNA]</scope>
    <source>
        <strain evidence="2">ACIP1116241</strain>
    </source>
</reference>
<feature type="region of interest" description="Disordered" evidence="1">
    <location>
        <begin position="470"/>
        <end position="492"/>
    </location>
</feature>
<organism evidence="2 3">
    <name type="scientific">Paracoccus haematequi</name>
    <dbReference type="NCBI Taxonomy" id="2491866"/>
    <lineage>
        <taxon>Bacteria</taxon>
        <taxon>Pseudomonadati</taxon>
        <taxon>Pseudomonadota</taxon>
        <taxon>Alphaproteobacteria</taxon>
        <taxon>Rhodobacterales</taxon>
        <taxon>Paracoccaceae</taxon>
        <taxon>Paracoccus</taxon>
    </lineage>
</organism>
<evidence type="ECO:0000313" key="3">
    <source>
        <dbReference type="Proteomes" id="UP000270743"/>
    </source>
</evidence>
<feature type="region of interest" description="Disordered" evidence="1">
    <location>
        <begin position="289"/>
        <end position="339"/>
    </location>
</feature>
<dbReference type="Proteomes" id="UP000270743">
    <property type="component" value="Unassembled WGS sequence"/>
</dbReference>
<dbReference type="EMBL" id="UZWE01000036">
    <property type="protein sequence ID" value="VDS09292.1"/>
    <property type="molecule type" value="Genomic_DNA"/>
</dbReference>
<feature type="compositionally biased region" description="Basic and acidic residues" evidence="1">
    <location>
        <begin position="470"/>
        <end position="483"/>
    </location>
</feature>